<organism evidence="8 9">
    <name type="scientific">Robertmurraya beringensis</name>
    <dbReference type="NCBI Taxonomy" id="641660"/>
    <lineage>
        <taxon>Bacteria</taxon>
        <taxon>Bacillati</taxon>
        <taxon>Bacillota</taxon>
        <taxon>Bacilli</taxon>
        <taxon>Bacillales</taxon>
        <taxon>Bacillaceae</taxon>
        <taxon>Robertmurraya</taxon>
    </lineage>
</organism>
<protein>
    <recommendedName>
        <fullName evidence="7">Cytochrome c domain-containing protein</fullName>
    </recommendedName>
</protein>
<keyword evidence="2 6" id="KW-0479">Metal-binding</keyword>
<evidence type="ECO:0000256" key="6">
    <source>
        <dbReference type="PROSITE-ProRule" id="PRU00433"/>
    </source>
</evidence>
<dbReference type="SUPFAM" id="SSF46626">
    <property type="entry name" value="Cytochrome c"/>
    <property type="match status" value="1"/>
</dbReference>
<evidence type="ECO:0000256" key="5">
    <source>
        <dbReference type="ARBA" id="ARBA00023004"/>
    </source>
</evidence>
<feature type="domain" description="Cytochrome c" evidence="7">
    <location>
        <begin position="56"/>
        <end position="164"/>
    </location>
</feature>
<evidence type="ECO:0000259" key="7">
    <source>
        <dbReference type="PROSITE" id="PS51007"/>
    </source>
</evidence>
<dbReference type="InterPro" id="IPR036909">
    <property type="entry name" value="Cyt_c-like_dom_sf"/>
</dbReference>
<keyword evidence="3" id="KW-0732">Signal</keyword>
<keyword evidence="9" id="KW-1185">Reference proteome</keyword>
<dbReference type="PANTHER" id="PTHR30600:SF10">
    <property type="entry name" value="BLL6722 PROTEIN"/>
    <property type="match status" value="1"/>
</dbReference>
<evidence type="ECO:0000256" key="3">
    <source>
        <dbReference type="ARBA" id="ARBA00022729"/>
    </source>
</evidence>
<keyword evidence="4" id="KW-0560">Oxidoreductase</keyword>
<evidence type="ECO:0000256" key="1">
    <source>
        <dbReference type="ARBA" id="ARBA00022617"/>
    </source>
</evidence>
<dbReference type="RefSeq" id="WP_377058825.1">
    <property type="nucleotide sequence ID" value="NZ_JBHLUU010000119.1"/>
</dbReference>
<comment type="caution">
    <text evidence="8">The sequence shown here is derived from an EMBL/GenBank/DDBJ whole genome shotgun (WGS) entry which is preliminary data.</text>
</comment>
<keyword evidence="5 6" id="KW-0408">Iron</keyword>
<dbReference type="InterPro" id="IPR009056">
    <property type="entry name" value="Cyt_c-like_dom"/>
</dbReference>
<dbReference type="EMBL" id="JBHLUU010000119">
    <property type="protein sequence ID" value="MFC0477304.1"/>
    <property type="molecule type" value="Genomic_DNA"/>
</dbReference>
<dbReference type="PANTHER" id="PTHR30600">
    <property type="entry name" value="CYTOCHROME C PEROXIDASE-RELATED"/>
    <property type="match status" value="1"/>
</dbReference>
<name>A0ABV6KVE8_9BACI</name>
<evidence type="ECO:0000256" key="4">
    <source>
        <dbReference type="ARBA" id="ARBA00023002"/>
    </source>
</evidence>
<evidence type="ECO:0000256" key="2">
    <source>
        <dbReference type="ARBA" id="ARBA00022723"/>
    </source>
</evidence>
<dbReference type="Gene3D" id="1.10.760.10">
    <property type="entry name" value="Cytochrome c-like domain"/>
    <property type="match status" value="1"/>
</dbReference>
<evidence type="ECO:0000313" key="9">
    <source>
        <dbReference type="Proteomes" id="UP001589738"/>
    </source>
</evidence>
<dbReference type="PROSITE" id="PS51007">
    <property type="entry name" value="CYTC"/>
    <property type="match status" value="1"/>
</dbReference>
<sequence>MNRLTKSPTYPKTSYMTSVGVLSSSPGYKIYEQLNAMSAYMNSLSPVPSGLQKDNEKAEEGERVFTKAGCISCHSGAFATSNKLIPLEELKTNGSRAKGFSPLKDYHDVPKVYEEGTPVPLPENPKVNVIKTTPEQEQLLQLAWGFSNTKGAYKTISLYNLSRSAPYLHDGGVAVGPNGEVGVTETILQGKLPDPYHSLKAMVDSRLREIVIESNATNKSLFSANVTGEGHSFWVDETTGFSKSEQDALIHYLLTLTD</sequence>
<proteinExistence type="predicted"/>
<evidence type="ECO:0000313" key="8">
    <source>
        <dbReference type="EMBL" id="MFC0477304.1"/>
    </source>
</evidence>
<dbReference type="Proteomes" id="UP001589738">
    <property type="component" value="Unassembled WGS sequence"/>
</dbReference>
<dbReference type="InterPro" id="IPR051395">
    <property type="entry name" value="Cytochrome_c_Peroxidase/MauG"/>
</dbReference>
<gene>
    <name evidence="8" type="ORF">ACFFHF_19070</name>
</gene>
<accession>A0ABV6KVE8</accession>
<reference evidence="8 9" key="1">
    <citation type="submission" date="2024-09" db="EMBL/GenBank/DDBJ databases">
        <authorList>
            <person name="Sun Q."/>
            <person name="Mori K."/>
        </authorList>
    </citation>
    <scope>NUCLEOTIDE SEQUENCE [LARGE SCALE GENOMIC DNA]</scope>
    <source>
        <strain evidence="8 9">CGMCC 1.9126</strain>
    </source>
</reference>
<keyword evidence="1 6" id="KW-0349">Heme</keyword>